<dbReference type="Gene3D" id="3.10.180.10">
    <property type="entry name" value="2,3-Dihydroxybiphenyl 1,2-Dioxygenase, domain 1"/>
    <property type="match status" value="1"/>
</dbReference>
<protein>
    <recommendedName>
        <fullName evidence="1">VOC domain-containing protein</fullName>
    </recommendedName>
</protein>
<evidence type="ECO:0000313" key="3">
    <source>
        <dbReference type="Proteomes" id="UP000290649"/>
    </source>
</evidence>
<comment type="caution">
    <text evidence="2">The sequence shown here is derived from an EMBL/GenBank/DDBJ whole genome shotgun (WGS) entry which is preliminary data.</text>
</comment>
<proteinExistence type="predicted"/>
<keyword evidence="3" id="KW-1185">Reference proteome</keyword>
<dbReference type="EMBL" id="QOUX01000047">
    <property type="protein sequence ID" value="RXI96699.1"/>
    <property type="molecule type" value="Genomic_DNA"/>
</dbReference>
<feature type="domain" description="VOC" evidence="1">
    <location>
        <begin position="6"/>
        <end position="116"/>
    </location>
</feature>
<dbReference type="InterPro" id="IPR004360">
    <property type="entry name" value="Glyas_Fos-R_dOase_dom"/>
</dbReference>
<dbReference type="InterPro" id="IPR029068">
    <property type="entry name" value="Glyas_Bleomycin-R_OHBP_Dase"/>
</dbReference>
<dbReference type="RefSeq" id="WP_129080667.1">
    <property type="nucleotide sequence ID" value="NZ_QOUX01000047.1"/>
</dbReference>
<accession>A0A4V1LFW4</accession>
<gene>
    <name evidence="2" type="ORF">DS745_23670</name>
</gene>
<dbReference type="AlphaFoldDB" id="A0A4V1LFW4"/>
<evidence type="ECO:0000259" key="1">
    <source>
        <dbReference type="PROSITE" id="PS51819"/>
    </source>
</evidence>
<name>A0A4V1LFW4_9BACI</name>
<dbReference type="PANTHER" id="PTHR36437">
    <property type="entry name" value="GLYOXALASE/BLEOMYCIN RESISTANCE PROTEIN/DIOXYGENASE"/>
    <property type="match status" value="1"/>
</dbReference>
<sequence length="117" mass="13534">MSFIERIDTVCIKVRNIEESSLWYQEKLGFKVVYQGLSYRVLSIGDSSVPLTIEQDNDKTSTSNQTYPIFFTKNIKETYQSLKEKGVSCGEIQIDGVNNFFDFYDADGNKLQVCFWE</sequence>
<dbReference type="InterPro" id="IPR037523">
    <property type="entry name" value="VOC_core"/>
</dbReference>
<organism evidence="2 3">
    <name type="scientific">Anaerobacillus alkaliphilus</name>
    <dbReference type="NCBI Taxonomy" id="1548597"/>
    <lineage>
        <taxon>Bacteria</taxon>
        <taxon>Bacillati</taxon>
        <taxon>Bacillota</taxon>
        <taxon>Bacilli</taxon>
        <taxon>Bacillales</taxon>
        <taxon>Bacillaceae</taxon>
        <taxon>Anaerobacillus</taxon>
    </lineage>
</organism>
<dbReference type="OrthoDB" id="2184229at2"/>
<dbReference type="PROSITE" id="PS51819">
    <property type="entry name" value="VOC"/>
    <property type="match status" value="1"/>
</dbReference>
<dbReference type="Proteomes" id="UP000290649">
    <property type="component" value="Unassembled WGS sequence"/>
</dbReference>
<dbReference type="SUPFAM" id="SSF54593">
    <property type="entry name" value="Glyoxalase/Bleomycin resistance protein/Dihydroxybiphenyl dioxygenase"/>
    <property type="match status" value="1"/>
</dbReference>
<dbReference type="PANTHER" id="PTHR36437:SF2">
    <property type="entry name" value="GLYOXALASE_BLEOMYCIN RESISTANCE PROTEIN_DIOXYGENASE"/>
    <property type="match status" value="1"/>
</dbReference>
<reference evidence="2 3" key="1">
    <citation type="journal article" date="2019" name="Int. J. Syst. Evol. Microbiol.">
        <title>Anaerobacillus alkaliphilus sp. nov., a novel alkaliphilic and moderately halophilic bacterium.</title>
        <authorList>
            <person name="Borsodi A.K."/>
            <person name="Aszalos J.M."/>
            <person name="Bihari P."/>
            <person name="Nagy I."/>
            <person name="Schumann P."/>
            <person name="Sproer C."/>
            <person name="Kovacs A.L."/>
            <person name="Boka K."/>
            <person name="Dobosy P."/>
            <person name="Ovari M."/>
            <person name="Szili-Kovacs T."/>
            <person name="Toth E."/>
        </authorList>
    </citation>
    <scope>NUCLEOTIDE SEQUENCE [LARGE SCALE GENOMIC DNA]</scope>
    <source>
        <strain evidence="2 3">B16-10</strain>
    </source>
</reference>
<dbReference type="Pfam" id="PF00903">
    <property type="entry name" value="Glyoxalase"/>
    <property type="match status" value="1"/>
</dbReference>
<evidence type="ECO:0000313" key="2">
    <source>
        <dbReference type="EMBL" id="RXI96699.1"/>
    </source>
</evidence>